<name>A0ABV9JDY9_9LACT</name>
<comment type="caution">
    <text evidence="3">The sequence shown here is derived from an EMBL/GenBank/DDBJ whole genome shotgun (WGS) entry which is preliminary data.</text>
</comment>
<dbReference type="NCBIfam" id="TIGR01554">
    <property type="entry name" value="major_cap_HK97"/>
    <property type="match status" value="1"/>
</dbReference>
<proteinExistence type="predicted"/>
<dbReference type="Proteomes" id="UP001595987">
    <property type="component" value="Unassembled WGS sequence"/>
</dbReference>
<dbReference type="Pfam" id="PF05065">
    <property type="entry name" value="Phage_capsid"/>
    <property type="match status" value="1"/>
</dbReference>
<evidence type="ECO:0000313" key="4">
    <source>
        <dbReference type="Proteomes" id="UP001595987"/>
    </source>
</evidence>
<dbReference type="SUPFAM" id="SSF56563">
    <property type="entry name" value="Major capsid protein gp5"/>
    <property type="match status" value="1"/>
</dbReference>
<dbReference type="RefSeq" id="WP_213535873.1">
    <property type="nucleotide sequence ID" value="NZ_BOVQ01000005.1"/>
</dbReference>
<feature type="domain" description="Phage capsid-like C-terminal" evidence="2">
    <location>
        <begin position="88"/>
        <end position="230"/>
    </location>
</feature>
<evidence type="ECO:0000313" key="3">
    <source>
        <dbReference type="EMBL" id="MFC4652641.1"/>
    </source>
</evidence>
<gene>
    <name evidence="3" type="ORF">ACFO26_06935</name>
</gene>
<keyword evidence="4" id="KW-1185">Reference proteome</keyword>
<protein>
    <submittedName>
        <fullName evidence="3">Phage major capsid protein</fullName>
    </submittedName>
</protein>
<organism evidence="3 4">
    <name type="scientific">Lactococcus nasutitermitis</name>
    <dbReference type="NCBI Taxonomy" id="1652957"/>
    <lineage>
        <taxon>Bacteria</taxon>
        <taxon>Bacillati</taxon>
        <taxon>Bacillota</taxon>
        <taxon>Bacilli</taxon>
        <taxon>Lactobacillales</taxon>
        <taxon>Streptococcaceae</taxon>
        <taxon>Lactococcus</taxon>
    </lineage>
</organism>
<sequence length="374" mass="40676">MEYGKLPNYSAALSKYTNAVSEGADEKEQAKLYASAMEIMGSEIVEKLGEKTNEKLSTLMASKTESTLSTNEVKFFNEVTSGVGNPEVILPLEIVNQVFVELKEAHPLLDIIKFQNMGLNLRALTTDSIYGDAAVWGEVFGDIQGQLKQVFHQTDFSQNKLTAYVVIPKDALANGYDWLKTFVTIQISEAIAVALETALVQGDGKHKPVGLMKDLSKGTADADGLVTYGDKEATLDLSAMTPQNAAQVLAPALKTMAINAKGIPVSIDGHVKLLVSPADYYTVLAQFTSLNAYGVYTSTLPFGITLVSSIGVPANKSVLFVDNRYWSYMGNMTLQEFDQTLALQDLQLYTSKSFYYGKPYDNNASVVGSFNTPS</sequence>
<reference evidence="4" key="1">
    <citation type="journal article" date="2019" name="Int. J. Syst. Evol. Microbiol.">
        <title>The Global Catalogue of Microorganisms (GCM) 10K type strain sequencing project: providing services to taxonomists for standard genome sequencing and annotation.</title>
        <authorList>
            <consortium name="The Broad Institute Genomics Platform"/>
            <consortium name="The Broad Institute Genome Sequencing Center for Infectious Disease"/>
            <person name="Wu L."/>
            <person name="Ma J."/>
        </authorList>
    </citation>
    <scope>NUCLEOTIDE SEQUENCE [LARGE SCALE GENOMIC DNA]</scope>
    <source>
        <strain evidence="4">CCUG 63287</strain>
    </source>
</reference>
<accession>A0ABV9JDY9</accession>
<comment type="subcellular location">
    <subcellularLocation>
        <location evidence="1">Virion</location>
    </subcellularLocation>
</comment>
<evidence type="ECO:0000256" key="1">
    <source>
        <dbReference type="ARBA" id="ARBA00004328"/>
    </source>
</evidence>
<evidence type="ECO:0000259" key="2">
    <source>
        <dbReference type="Pfam" id="PF05065"/>
    </source>
</evidence>
<dbReference type="InterPro" id="IPR054612">
    <property type="entry name" value="Phage_capsid-like_C"/>
</dbReference>
<dbReference type="InterPro" id="IPR024455">
    <property type="entry name" value="Phage_capsid"/>
</dbReference>
<dbReference type="EMBL" id="JBHSGD010000005">
    <property type="protein sequence ID" value="MFC4652641.1"/>
    <property type="molecule type" value="Genomic_DNA"/>
</dbReference>